<gene>
    <name evidence="1" type="ORF">METZ01_LOCUS287461</name>
</gene>
<reference evidence="1" key="1">
    <citation type="submission" date="2018-05" db="EMBL/GenBank/DDBJ databases">
        <authorList>
            <person name="Lanie J.A."/>
            <person name="Ng W.-L."/>
            <person name="Kazmierczak K.M."/>
            <person name="Andrzejewski T.M."/>
            <person name="Davidsen T.M."/>
            <person name="Wayne K.J."/>
            <person name="Tettelin H."/>
            <person name="Glass J.I."/>
            <person name="Rusch D."/>
            <person name="Podicherti R."/>
            <person name="Tsui H.-C.T."/>
            <person name="Winkler M.E."/>
        </authorList>
    </citation>
    <scope>NUCLEOTIDE SEQUENCE</scope>
</reference>
<dbReference type="EMBL" id="UINC01086287">
    <property type="protein sequence ID" value="SVC34607.1"/>
    <property type="molecule type" value="Genomic_DNA"/>
</dbReference>
<name>A0A382LHG3_9ZZZZ</name>
<proteinExistence type="predicted"/>
<sequence>MPPSSLFAILLALSLSASAGAGEPFVIKVVDEATGRGVPLIRLSTVHKVNYITDNAGVVAFDEPGLMHGPVFFTVSSHGYEFPKDGLGFRGKRLMAIPGKSATIAIKRINIAERLCRLTGAGLYHHSVRAGLPVPIRQPLLNAKVLGSDSVHTAIFANKLYWLWGDTNRPRYPLGNFDVTMATSPAPKKGGPSPDAGVNYTYFTGQDGFARKMAPIEGKGPTWLGAMLTLKDKKGTEHLVATYVKVRKPMEVYEAGLCEFNPKKKVFEKRHTFAKPKDLRPMGHPIRHRVKGRDWVYCGSTLPNMRFPDDYKSWLDPSTYQKVEPDVKFTD</sequence>
<feature type="non-terminal residue" evidence="1">
    <location>
        <position position="331"/>
    </location>
</feature>
<accession>A0A382LHG3</accession>
<dbReference type="AlphaFoldDB" id="A0A382LHG3"/>
<protein>
    <submittedName>
        <fullName evidence="1">Uncharacterized protein</fullName>
    </submittedName>
</protein>
<organism evidence="1">
    <name type="scientific">marine metagenome</name>
    <dbReference type="NCBI Taxonomy" id="408172"/>
    <lineage>
        <taxon>unclassified sequences</taxon>
        <taxon>metagenomes</taxon>
        <taxon>ecological metagenomes</taxon>
    </lineage>
</organism>
<evidence type="ECO:0000313" key="1">
    <source>
        <dbReference type="EMBL" id="SVC34607.1"/>
    </source>
</evidence>